<reference evidence="3 4" key="1">
    <citation type="journal article" date="2018" name="Evol. Lett.">
        <title>Horizontal gene cluster transfer increased hallucinogenic mushroom diversity.</title>
        <authorList>
            <person name="Reynolds H.T."/>
            <person name="Vijayakumar V."/>
            <person name="Gluck-Thaler E."/>
            <person name="Korotkin H.B."/>
            <person name="Matheny P.B."/>
            <person name="Slot J.C."/>
        </authorList>
    </citation>
    <scope>NUCLEOTIDE SEQUENCE [LARGE SCALE GENOMIC DNA]</scope>
    <source>
        <strain evidence="3 4">2631</strain>
    </source>
</reference>
<feature type="compositionally biased region" description="Basic and acidic residues" evidence="1">
    <location>
        <begin position="251"/>
        <end position="262"/>
    </location>
</feature>
<dbReference type="GO" id="GO:0003723">
    <property type="term" value="F:RNA binding"/>
    <property type="evidence" value="ECO:0007669"/>
    <property type="project" value="InterPro"/>
</dbReference>
<feature type="compositionally biased region" description="Basic and acidic residues" evidence="1">
    <location>
        <begin position="206"/>
        <end position="225"/>
    </location>
</feature>
<dbReference type="OrthoDB" id="273070at2759"/>
<accession>A0A409XCZ7</accession>
<evidence type="ECO:0000313" key="3">
    <source>
        <dbReference type="EMBL" id="PPQ88611.1"/>
    </source>
</evidence>
<dbReference type="GO" id="GO:0000492">
    <property type="term" value="P:box C/D snoRNP assembly"/>
    <property type="evidence" value="ECO:0007669"/>
    <property type="project" value="TreeGrafter"/>
</dbReference>
<dbReference type="Proteomes" id="UP000283269">
    <property type="component" value="Unassembled WGS sequence"/>
</dbReference>
<keyword evidence="4" id="KW-1185">Reference proteome</keyword>
<name>A0A409XCZ7_PSICY</name>
<gene>
    <name evidence="3" type="ORF">CVT25_010187</name>
</gene>
<dbReference type="AlphaFoldDB" id="A0A409XCZ7"/>
<comment type="caution">
    <text evidence="3">The sequence shown here is derived from an EMBL/GenBank/DDBJ whole genome shotgun (WGS) entry which is preliminary data.</text>
</comment>
<organism evidence="3 4">
    <name type="scientific">Psilocybe cyanescens</name>
    <dbReference type="NCBI Taxonomy" id="93625"/>
    <lineage>
        <taxon>Eukaryota</taxon>
        <taxon>Fungi</taxon>
        <taxon>Dikarya</taxon>
        <taxon>Basidiomycota</taxon>
        <taxon>Agaricomycotina</taxon>
        <taxon>Agaricomycetes</taxon>
        <taxon>Agaricomycetidae</taxon>
        <taxon>Agaricales</taxon>
        <taxon>Agaricineae</taxon>
        <taxon>Strophariaceae</taxon>
        <taxon>Psilocybe</taxon>
    </lineage>
</organism>
<dbReference type="InterPro" id="IPR039136">
    <property type="entry name" value="NUFIP1-like"/>
</dbReference>
<dbReference type="STRING" id="93625.A0A409XCZ7"/>
<protein>
    <recommendedName>
        <fullName evidence="2">FMR1-interacting protein 1 conserved domain-containing protein</fullName>
    </recommendedName>
</protein>
<dbReference type="Pfam" id="PF10453">
    <property type="entry name" value="NUFIP1"/>
    <property type="match status" value="1"/>
</dbReference>
<evidence type="ECO:0000313" key="4">
    <source>
        <dbReference type="Proteomes" id="UP000283269"/>
    </source>
</evidence>
<dbReference type="EMBL" id="NHYD01002055">
    <property type="protein sequence ID" value="PPQ88611.1"/>
    <property type="molecule type" value="Genomic_DNA"/>
</dbReference>
<proteinExistence type="predicted"/>
<feature type="compositionally biased region" description="Pro residues" evidence="1">
    <location>
        <begin position="1"/>
        <end position="17"/>
    </location>
</feature>
<dbReference type="InterPro" id="IPR019496">
    <property type="entry name" value="NUFIP1_cons_dom"/>
</dbReference>
<feature type="region of interest" description="Disordered" evidence="1">
    <location>
        <begin position="1"/>
        <end position="27"/>
    </location>
</feature>
<dbReference type="InParanoid" id="A0A409XCZ7"/>
<sequence>MSSLPPPHPSLPLPPQPAASSSTRLPQNTHPAISYPSYYNSHYVQAYSQLEPAAVAHSNEYIAQTQNLNYAMQCNPSGVVNSFAPRPIWYESGNNRCTHPGCTFTGSAKTVQVHMMDRHLIYPPGWDKQKKKSEWDADPSLKGKPIPIQGTNVVLDSPEVLEAWIAERKRRFPTSSRVEDKKRKLQEAVARGQLDIVDNGRGYKRPKVESSDPYGRDETRRDKRPNNHQKSRAKQEDGQNRTQDSGWPRRTQNDARVPETKKVIALQTVSSNSGSGFDDEDQDGDGGAPKAVSSKIAPPMAFSIDQNVQAPVKESFSTSSASTKGANAKRVVLQPKLLPKNPFGSRPTLLRNLLLPEIKVTVSNLSQAIRFIVDNDFLRNVELKPGQADDNNKIQVVGLDQNVQESTSGPIRSH</sequence>
<dbReference type="GO" id="GO:0005634">
    <property type="term" value="C:nucleus"/>
    <property type="evidence" value="ECO:0007669"/>
    <property type="project" value="TreeGrafter"/>
</dbReference>
<evidence type="ECO:0000256" key="1">
    <source>
        <dbReference type="SAM" id="MobiDB-lite"/>
    </source>
</evidence>
<dbReference type="PANTHER" id="PTHR13309">
    <property type="entry name" value="NUCLEAR FRAGILE X MENTAL RETARDATION PROTEIN INTERACTING PROTEIN 1"/>
    <property type="match status" value="1"/>
</dbReference>
<evidence type="ECO:0000259" key="2">
    <source>
        <dbReference type="Pfam" id="PF10453"/>
    </source>
</evidence>
<feature type="domain" description="FMR1-interacting protein 1 conserved" evidence="2">
    <location>
        <begin position="142"/>
        <end position="193"/>
    </location>
</feature>
<dbReference type="PANTHER" id="PTHR13309:SF0">
    <property type="entry name" value="FMR1-INTERACTING PROTEIN NUFIP1"/>
    <property type="match status" value="1"/>
</dbReference>
<feature type="region of interest" description="Disordered" evidence="1">
    <location>
        <begin position="196"/>
        <end position="293"/>
    </location>
</feature>